<evidence type="ECO:0000313" key="2">
    <source>
        <dbReference type="Proteomes" id="UP001242045"/>
    </source>
</evidence>
<accession>A0AAW8CW22</accession>
<reference evidence="1" key="1">
    <citation type="submission" date="2023-07" db="EMBL/GenBank/DDBJ databases">
        <title>Sorghum-associated microbial communities from plants grown in Nebraska, USA.</title>
        <authorList>
            <person name="Schachtman D."/>
        </authorList>
    </citation>
    <scope>NUCLEOTIDE SEQUENCE</scope>
    <source>
        <strain evidence="1">DS3754</strain>
    </source>
</reference>
<organism evidence="1 2">
    <name type="scientific">Variovorax boronicumulans</name>
    <dbReference type="NCBI Taxonomy" id="436515"/>
    <lineage>
        <taxon>Bacteria</taxon>
        <taxon>Pseudomonadati</taxon>
        <taxon>Pseudomonadota</taxon>
        <taxon>Betaproteobacteria</taxon>
        <taxon>Burkholderiales</taxon>
        <taxon>Comamonadaceae</taxon>
        <taxon>Variovorax</taxon>
    </lineage>
</organism>
<dbReference type="Proteomes" id="UP001242045">
    <property type="component" value="Unassembled WGS sequence"/>
</dbReference>
<sequence length="79" mass="9246">MATYTTIVRETERVEVVDAFDHHATVTGSGVYIEHLSVTKRYAPVLKEVVYRLDDGRTVVRQHKAFFETEDRRSRFFLV</sequence>
<name>A0AAW8CW22_9BURK</name>
<dbReference type="RefSeq" id="WP_013541380.1">
    <property type="nucleotide sequence ID" value="NZ_JAUSRD010000013.1"/>
</dbReference>
<evidence type="ECO:0000313" key="1">
    <source>
        <dbReference type="EMBL" id="MDP9895633.1"/>
    </source>
</evidence>
<protein>
    <submittedName>
        <fullName evidence="1">Uncharacterized protein</fullName>
    </submittedName>
</protein>
<gene>
    <name evidence="1" type="ORF">J2W31_004760</name>
</gene>
<proteinExistence type="predicted"/>
<dbReference type="AlphaFoldDB" id="A0AAW8CW22"/>
<comment type="caution">
    <text evidence="1">The sequence shown here is derived from an EMBL/GenBank/DDBJ whole genome shotgun (WGS) entry which is preliminary data.</text>
</comment>
<dbReference type="EMBL" id="JAUSRD010000013">
    <property type="protein sequence ID" value="MDP9895633.1"/>
    <property type="molecule type" value="Genomic_DNA"/>
</dbReference>